<name>L8JKH5_9BACT</name>
<proteinExistence type="predicted"/>
<dbReference type="Proteomes" id="UP000011135">
    <property type="component" value="Unassembled WGS sequence"/>
</dbReference>
<dbReference type="AlphaFoldDB" id="L8JKH5"/>
<comment type="caution">
    <text evidence="1">The sequence shown here is derived from an EMBL/GenBank/DDBJ whole genome shotgun (WGS) entry which is preliminary data.</text>
</comment>
<protein>
    <submittedName>
        <fullName evidence="1">Uncharacterized protein</fullName>
    </submittedName>
</protein>
<dbReference type="RefSeq" id="WP_009582992.1">
    <property type="nucleotide sequence ID" value="NZ_AMZN01000095.1"/>
</dbReference>
<gene>
    <name evidence="1" type="ORF">C900_05911</name>
</gene>
<evidence type="ECO:0000313" key="2">
    <source>
        <dbReference type="Proteomes" id="UP000011135"/>
    </source>
</evidence>
<dbReference type="eggNOG" id="ENOG5032S9X">
    <property type="taxonomic scope" value="Bacteria"/>
</dbReference>
<dbReference type="Pfam" id="PF18977">
    <property type="entry name" value="DUF5713"/>
    <property type="match status" value="1"/>
</dbReference>
<dbReference type="InterPro" id="IPR043767">
    <property type="entry name" value="DUF5713"/>
</dbReference>
<evidence type="ECO:0000313" key="1">
    <source>
        <dbReference type="EMBL" id="ELR68728.1"/>
    </source>
</evidence>
<dbReference type="OrthoDB" id="8795357at2"/>
<sequence>MIKDNSGPINSAVGRHVFIKHMYDDDYFPKHLVDKGKIILLDLCLQIEQQAPNDLKDLYVLTHVATKEFNDLQEEFYEHGSELETVARESIGADFKFVAAVYGFEDADIEELIMTREW</sequence>
<organism evidence="1 2">
    <name type="scientific">Fulvivirga imtechensis AK7</name>
    <dbReference type="NCBI Taxonomy" id="1237149"/>
    <lineage>
        <taxon>Bacteria</taxon>
        <taxon>Pseudomonadati</taxon>
        <taxon>Bacteroidota</taxon>
        <taxon>Cytophagia</taxon>
        <taxon>Cytophagales</taxon>
        <taxon>Fulvivirgaceae</taxon>
        <taxon>Fulvivirga</taxon>
    </lineage>
</organism>
<keyword evidence="2" id="KW-1185">Reference proteome</keyword>
<reference evidence="1 2" key="1">
    <citation type="submission" date="2012-12" db="EMBL/GenBank/DDBJ databases">
        <title>Genome assembly of Fulvivirga imtechensis AK7.</title>
        <authorList>
            <person name="Nupur N."/>
            <person name="Khatri I."/>
            <person name="Kumar R."/>
            <person name="Subramanian S."/>
            <person name="Pinnaka A."/>
        </authorList>
    </citation>
    <scope>NUCLEOTIDE SEQUENCE [LARGE SCALE GENOMIC DNA]</scope>
    <source>
        <strain evidence="1 2">AK7</strain>
    </source>
</reference>
<accession>L8JKH5</accession>
<dbReference type="EMBL" id="AMZN01000095">
    <property type="protein sequence ID" value="ELR68728.1"/>
    <property type="molecule type" value="Genomic_DNA"/>
</dbReference>